<dbReference type="InterPro" id="IPR029787">
    <property type="entry name" value="Nucleotide_cyclase"/>
</dbReference>
<dbReference type="SMART" id="SM00267">
    <property type="entry name" value="GGDEF"/>
    <property type="match status" value="1"/>
</dbReference>
<keyword evidence="1" id="KW-1133">Transmembrane helix</keyword>
<feature type="transmembrane region" description="Helical" evidence="1">
    <location>
        <begin position="12"/>
        <end position="33"/>
    </location>
</feature>
<dbReference type="NCBIfam" id="TIGR00254">
    <property type="entry name" value="GGDEF"/>
    <property type="match status" value="1"/>
</dbReference>
<dbReference type="SUPFAM" id="SSF141868">
    <property type="entry name" value="EAL domain-like"/>
    <property type="match status" value="1"/>
</dbReference>
<keyword evidence="1" id="KW-0812">Transmembrane</keyword>
<dbReference type="GO" id="GO:0071111">
    <property type="term" value="F:cyclic-guanylate-specific phosphodiesterase activity"/>
    <property type="evidence" value="ECO:0007669"/>
    <property type="project" value="InterPro"/>
</dbReference>
<dbReference type="InterPro" id="IPR035919">
    <property type="entry name" value="EAL_sf"/>
</dbReference>
<dbReference type="RefSeq" id="WP_281833579.1">
    <property type="nucleotide sequence ID" value="NZ_BSDY01000003.1"/>
</dbReference>
<organism evidence="4 5">
    <name type="scientific">Propionigenium maris DSM 9537</name>
    <dbReference type="NCBI Taxonomy" id="1123000"/>
    <lineage>
        <taxon>Bacteria</taxon>
        <taxon>Fusobacteriati</taxon>
        <taxon>Fusobacteriota</taxon>
        <taxon>Fusobacteriia</taxon>
        <taxon>Fusobacteriales</taxon>
        <taxon>Fusobacteriaceae</taxon>
        <taxon>Propionigenium</taxon>
    </lineage>
</organism>
<dbReference type="InterPro" id="IPR000160">
    <property type="entry name" value="GGDEF_dom"/>
</dbReference>
<protein>
    <recommendedName>
        <fullName evidence="6">Diguanylate cyclase (GGDEF) domain-containing protein</fullName>
    </recommendedName>
</protein>
<comment type="caution">
    <text evidence="4">The sequence shown here is derived from an EMBL/GenBank/DDBJ whole genome shotgun (WGS) entry which is preliminary data.</text>
</comment>
<evidence type="ECO:0000313" key="4">
    <source>
        <dbReference type="EMBL" id="GLI55245.1"/>
    </source>
</evidence>
<dbReference type="InterPro" id="IPR050706">
    <property type="entry name" value="Cyclic-di-GMP_PDE-like"/>
</dbReference>
<proteinExistence type="predicted"/>
<dbReference type="PROSITE" id="PS50887">
    <property type="entry name" value="GGDEF"/>
    <property type="match status" value="1"/>
</dbReference>
<gene>
    <name evidence="4" type="ORF">PM10SUCC1_07600</name>
</gene>
<dbReference type="Gene3D" id="3.30.70.270">
    <property type="match status" value="1"/>
</dbReference>
<evidence type="ECO:0000259" key="2">
    <source>
        <dbReference type="PROSITE" id="PS50883"/>
    </source>
</evidence>
<dbReference type="SUPFAM" id="SSF55073">
    <property type="entry name" value="Nucleotide cyclase"/>
    <property type="match status" value="1"/>
</dbReference>
<reference evidence="4" key="1">
    <citation type="submission" date="2022-12" db="EMBL/GenBank/DDBJ databases">
        <title>Reference genome sequencing for broad-spectrum identification of bacterial and archaeal isolates by mass spectrometry.</title>
        <authorList>
            <person name="Sekiguchi Y."/>
            <person name="Tourlousse D.M."/>
        </authorList>
    </citation>
    <scope>NUCLEOTIDE SEQUENCE</scope>
    <source>
        <strain evidence="4">10succ1</strain>
    </source>
</reference>
<keyword evidence="1" id="KW-0472">Membrane</keyword>
<feature type="transmembrane region" description="Helical" evidence="1">
    <location>
        <begin position="196"/>
        <end position="215"/>
    </location>
</feature>
<dbReference type="PANTHER" id="PTHR33121:SF15">
    <property type="entry name" value="BLUE LIGHT- AND TEMPERATURE-REGULATED ANTIREPRESSOR BLUF"/>
    <property type="match status" value="1"/>
</dbReference>
<keyword evidence="5" id="KW-1185">Reference proteome</keyword>
<evidence type="ECO:0000256" key="1">
    <source>
        <dbReference type="SAM" id="Phobius"/>
    </source>
</evidence>
<evidence type="ECO:0000259" key="3">
    <source>
        <dbReference type="PROSITE" id="PS50887"/>
    </source>
</evidence>
<accession>A0A9W6GJR5</accession>
<name>A0A9W6GJR5_9FUSO</name>
<dbReference type="Proteomes" id="UP001144471">
    <property type="component" value="Unassembled WGS sequence"/>
</dbReference>
<dbReference type="InterPro" id="IPR043128">
    <property type="entry name" value="Rev_trsase/Diguanyl_cyclase"/>
</dbReference>
<dbReference type="AlphaFoldDB" id="A0A9W6GJR5"/>
<feature type="domain" description="EAL" evidence="2">
    <location>
        <begin position="387"/>
        <end position="633"/>
    </location>
</feature>
<dbReference type="SMART" id="SM00052">
    <property type="entry name" value="EAL"/>
    <property type="match status" value="1"/>
</dbReference>
<dbReference type="CDD" id="cd01948">
    <property type="entry name" value="EAL"/>
    <property type="match status" value="1"/>
</dbReference>
<dbReference type="EMBL" id="BSDY01000003">
    <property type="protein sequence ID" value="GLI55245.1"/>
    <property type="molecule type" value="Genomic_DNA"/>
</dbReference>
<evidence type="ECO:0000313" key="5">
    <source>
        <dbReference type="Proteomes" id="UP001144471"/>
    </source>
</evidence>
<dbReference type="PANTHER" id="PTHR33121">
    <property type="entry name" value="CYCLIC DI-GMP PHOSPHODIESTERASE PDEF"/>
    <property type="match status" value="1"/>
</dbReference>
<dbReference type="Gene3D" id="3.20.20.450">
    <property type="entry name" value="EAL domain"/>
    <property type="match status" value="1"/>
</dbReference>
<dbReference type="Pfam" id="PF00563">
    <property type="entry name" value="EAL"/>
    <property type="match status" value="1"/>
</dbReference>
<dbReference type="InterPro" id="IPR001633">
    <property type="entry name" value="EAL_dom"/>
</dbReference>
<feature type="domain" description="GGDEF" evidence="3">
    <location>
        <begin position="262"/>
        <end position="394"/>
    </location>
</feature>
<sequence length="656" mass="76119">MMYSKNTILYSWHIKVVVVGLILQFFLLLHMQYKTTIEEVDRRLYVGAYNIKYYLGEDFINKDLGKNSLSAAETFEKFTSLHEKGREVGVDYLYLLIRDRDEIVYAALSDKPQEIGEVKNNGFWLSLTETGDDSLEETLKAFDSHKPVYLGSSDMWDSYRSIYLPQISLDGVKYLAGADVTISNLKREVLLKTLRIFLPFLLLFIILIPLGRFLARSFWERERLENHIDHLNKKDLLTGVYNRKQGLQLLSHYLNRSHSNDRFFSVFLVGIDNLDSINKNLGMKAGDNLLIILINILRSVFRKSDNIMRLEGNKFLVMLEDFDSASLEHINKTITQRVDYFNKHNKNNYFMKVNYILHEYHGEKTRDFLESALLELRYLKDNRNSEERKMQTDILKGIRQKEFKTYFQPKVDLEREEVSFEALVRWLHPIKGIISPNKFIPLAERSSVINEITKIVLEDSLRAAEILGRRISINLSPISLDNNDFFEEILETLKNSEFSNLISFEITERSAINNFEETLVKIRSLNKVGSFVSIDDFGIGYSSLSYLDMLPVREVKIDKLFIESISISKINSLIVKAVVDMGRVKNFKVTCEGVETLEQIRVLSHLGCRIFQGYFFGKAEKLSVVAQNLSSQVYLKKIRNIKLMSTKKPPLKVVND</sequence>
<dbReference type="Pfam" id="PF00990">
    <property type="entry name" value="GGDEF"/>
    <property type="match status" value="1"/>
</dbReference>
<dbReference type="PROSITE" id="PS50883">
    <property type="entry name" value="EAL"/>
    <property type="match status" value="1"/>
</dbReference>
<evidence type="ECO:0008006" key="6">
    <source>
        <dbReference type="Google" id="ProtNLM"/>
    </source>
</evidence>